<dbReference type="PANTHER" id="PTHR43280:SF32">
    <property type="entry name" value="TRANSCRIPTIONAL REGULATORY PROTEIN"/>
    <property type="match status" value="1"/>
</dbReference>
<name>A0A1C4EMZ2_9BACT</name>
<dbReference type="SMART" id="SM00342">
    <property type="entry name" value="HTH_ARAC"/>
    <property type="match status" value="1"/>
</dbReference>
<evidence type="ECO:0000256" key="1">
    <source>
        <dbReference type="ARBA" id="ARBA00023015"/>
    </source>
</evidence>
<keyword evidence="3" id="KW-0804">Transcription</keyword>
<dbReference type="GO" id="GO:0003700">
    <property type="term" value="F:DNA-binding transcription factor activity"/>
    <property type="evidence" value="ECO:0007669"/>
    <property type="project" value="InterPro"/>
</dbReference>
<proteinExistence type="predicted"/>
<evidence type="ECO:0000256" key="2">
    <source>
        <dbReference type="ARBA" id="ARBA00023125"/>
    </source>
</evidence>
<sequence>MSRKDELTQQFLTLVTQHMHELKQDRVDKINHTSDFAAQLFVHPVHLSNTIKLTTGKSPCDHLEAAMVAEATRLLEETDLSIADIAYKLTYSAPTNFVKFYKGMTGVTPLQHRKQLKAQHT</sequence>
<dbReference type="Pfam" id="PF12833">
    <property type="entry name" value="HTH_18"/>
    <property type="match status" value="1"/>
</dbReference>
<protein>
    <submittedName>
        <fullName evidence="5">Helix-turn-helix domain-containing protein</fullName>
    </submittedName>
</protein>
<accession>A0A1C4EMZ2</accession>
<dbReference type="EMBL" id="FMAR01000009">
    <property type="protein sequence ID" value="SCC44862.1"/>
    <property type="molecule type" value="Genomic_DNA"/>
</dbReference>
<dbReference type="GO" id="GO:0043565">
    <property type="term" value="F:sequence-specific DNA binding"/>
    <property type="evidence" value="ECO:0007669"/>
    <property type="project" value="InterPro"/>
</dbReference>
<dbReference type="PANTHER" id="PTHR43280">
    <property type="entry name" value="ARAC-FAMILY TRANSCRIPTIONAL REGULATOR"/>
    <property type="match status" value="1"/>
</dbReference>
<keyword evidence="1" id="KW-0805">Transcription regulation</keyword>
<keyword evidence="2" id="KW-0238">DNA-binding</keyword>
<dbReference type="Gene3D" id="1.10.10.60">
    <property type="entry name" value="Homeodomain-like"/>
    <property type="match status" value="1"/>
</dbReference>
<evidence type="ECO:0000256" key="3">
    <source>
        <dbReference type="ARBA" id="ARBA00023163"/>
    </source>
</evidence>
<dbReference type="InterPro" id="IPR009057">
    <property type="entry name" value="Homeodomain-like_sf"/>
</dbReference>
<keyword evidence="6" id="KW-1185">Reference proteome</keyword>
<feature type="domain" description="HTH araC/xylS-type" evidence="4">
    <location>
        <begin position="9"/>
        <end position="115"/>
    </location>
</feature>
<evidence type="ECO:0000259" key="4">
    <source>
        <dbReference type="PROSITE" id="PS01124"/>
    </source>
</evidence>
<gene>
    <name evidence="5" type="ORF">GA0116948_10945</name>
</gene>
<dbReference type="AlphaFoldDB" id="A0A1C4EMZ2"/>
<evidence type="ECO:0000313" key="5">
    <source>
        <dbReference type="EMBL" id="SCC44862.1"/>
    </source>
</evidence>
<dbReference type="STRING" id="1335309.GA0116948_10945"/>
<organism evidence="5 6">
    <name type="scientific">Chitinophaga costaii</name>
    <dbReference type="NCBI Taxonomy" id="1335309"/>
    <lineage>
        <taxon>Bacteria</taxon>
        <taxon>Pseudomonadati</taxon>
        <taxon>Bacteroidota</taxon>
        <taxon>Chitinophagia</taxon>
        <taxon>Chitinophagales</taxon>
        <taxon>Chitinophagaceae</taxon>
        <taxon>Chitinophaga</taxon>
    </lineage>
</organism>
<dbReference type="InterPro" id="IPR018060">
    <property type="entry name" value="HTH_AraC"/>
</dbReference>
<evidence type="ECO:0000313" key="6">
    <source>
        <dbReference type="Proteomes" id="UP000242818"/>
    </source>
</evidence>
<dbReference type="Proteomes" id="UP000242818">
    <property type="component" value="Unassembled WGS sequence"/>
</dbReference>
<dbReference type="PROSITE" id="PS01124">
    <property type="entry name" value="HTH_ARAC_FAMILY_2"/>
    <property type="match status" value="1"/>
</dbReference>
<dbReference type="SUPFAM" id="SSF46689">
    <property type="entry name" value="Homeodomain-like"/>
    <property type="match status" value="1"/>
</dbReference>
<reference evidence="5 6" key="1">
    <citation type="submission" date="2016-08" db="EMBL/GenBank/DDBJ databases">
        <authorList>
            <person name="Seilhamer J.J."/>
        </authorList>
    </citation>
    <scope>NUCLEOTIDE SEQUENCE [LARGE SCALE GENOMIC DNA]</scope>
    <source>
        <strain evidence="5 6">A37T2</strain>
    </source>
</reference>